<dbReference type="AlphaFoldDB" id="A0A0U3PNC2"/>
<dbReference type="PANTHER" id="PTHR43649">
    <property type="entry name" value="ARABINOSE-BINDING PROTEIN-RELATED"/>
    <property type="match status" value="1"/>
</dbReference>
<dbReference type="Proteomes" id="UP000065151">
    <property type="component" value="Chromosome"/>
</dbReference>
<sequence>MDGKGQTLNAYLPADSVNSEAQKAWFAEVGAKFKEETGAEVHWETFASANEELTKIQTSVVSGQGPDLYGIGTSFTPTAYSTGAFVKLDDTLWSTMGGRDKFVPAQLGISGPNEDNQIAVPLATDPFVIAYNTELFQAAGMDKPANSWDGLVEQAKKLTTDTAYGMAIPYKDNFAPWKFIWGMSAQAGNPLVDGKSVSLDDSSTVEAYETFFGWLSNDKVVDPASVGWNFSQATAEFASGKAAMLPMASSRIIPTLEKSAVAGKVKFALLPTTPPGETSRPSDGVEAASIIGGTNLVIADYSQQKHLAAALIKVMTGEEAQLSQYTKLGILPSTKAAQDALPASNYDYKPFLEAASKSKATPFTAAWSDVQLAMTNVVVQSLPELSSGTLDRAKIKQRVEEAQKSAESAVERIKG</sequence>
<evidence type="ECO:0000313" key="1">
    <source>
        <dbReference type="EMBL" id="ALV43880.1"/>
    </source>
</evidence>
<proteinExistence type="predicted"/>
<reference evidence="1 2" key="1">
    <citation type="submission" date="2015-12" db="EMBL/GenBank/DDBJ databases">
        <authorList>
            <person name="Shamseldin A."/>
            <person name="Moawad H."/>
            <person name="Abd El-Rahim W.M."/>
            <person name="Sadowsky M.J."/>
        </authorList>
    </citation>
    <scope>NUCLEOTIDE SEQUENCE [LARGE SCALE GENOMIC DNA]</scope>
    <source>
        <strain evidence="1 2">Ar51</strain>
    </source>
</reference>
<dbReference type="KEGG" id="psul:AU252_09975"/>
<name>A0A0U3PNC2_9MICC</name>
<gene>
    <name evidence="1" type="ORF">AU252_09975</name>
</gene>
<dbReference type="EMBL" id="CP013747">
    <property type="protein sequence ID" value="ALV43880.1"/>
    <property type="molecule type" value="Genomic_DNA"/>
</dbReference>
<evidence type="ECO:0000313" key="2">
    <source>
        <dbReference type="Proteomes" id="UP000065151"/>
    </source>
</evidence>
<dbReference type="SUPFAM" id="SSF53850">
    <property type="entry name" value="Periplasmic binding protein-like II"/>
    <property type="match status" value="1"/>
</dbReference>
<dbReference type="PANTHER" id="PTHR43649:SF12">
    <property type="entry name" value="DIACETYLCHITOBIOSE BINDING PROTEIN DASA"/>
    <property type="match status" value="1"/>
</dbReference>
<dbReference type="InterPro" id="IPR050490">
    <property type="entry name" value="Bact_solute-bd_prot1"/>
</dbReference>
<protein>
    <submittedName>
        <fullName evidence="1">ABC transporter substrate-binding protein</fullName>
    </submittedName>
</protein>
<accession>A0A0U3PNC2</accession>
<dbReference type="Gene3D" id="3.40.190.10">
    <property type="entry name" value="Periplasmic binding protein-like II"/>
    <property type="match status" value="1"/>
</dbReference>
<dbReference type="InterPro" id="IPR006059">
    <property type="entry name" value="SBP"/>
</dbReference>
<organism evidence="1">
    <name type="scientific">Pseudarthrobacter sulfonivorans</name>
    <dbReference type="NCBI Taxonomy" id="121292"/>
    <lineage>
        <taxon>Bacteria</taxon>
        <taxon>Bacillati</taxon>
        <taxon>Actinomycetota</taxon>
        <taxon>Actinomycetes</taxon>
        <taxon>Micrococcales</taxon>
        <taxon>Micrococcaceae</taxon>
        <taxon>Pseudarthrobacter</taxon>
    </lineage>
</organism>
<dbReference type="Pfam" id="PF13416">
    <property type="entry name" value="SBP_bac_8"/>
    <property type="match status" value="1"/>
</dbReference>
<dbReference type="STRING" id="121292.AU252_09975"/>